<dbReference type="Proteomes" id="UP000735302">
    <property type="component" value="Unassembled WGS sequence"/>
</dbReference>
<evidence type="ECO:0000313" key="1">
    <source>
        <dbReference type="EMBL" id="GFO50185.1"/>
    </source>
</evidence>
<keyword evidence="2" id="KW-1185">Reference proteome</keyword>
<evidence type="ECO:0000313" key="2">
    <source>
        <dbReference type="Proteomes" id="UP000735302"/>
    </source>
</evidence>
<reference evidence="1 2" key="1">
    <citation type="journal article" date="2021" name="Elife">
        <title>Chloroplast acquisition without the gene transfer in kleptoplastic sea slugs, Plakobranchus ocellatus.</title>
        <authorList>
            <person name="Maeda T."/>
            <person name="Takahashi S."/>
            <person name="Yoshida T."/>
            <person name="Shimamura S."/>
            <person name="Takaki Y."/>
            <person name="Nagai Y."/>
            <person name="Toyoda A."/>
            <person name="Suzuki Y."/>
            <person name="Arimoto A."/>
            <person name="Ishii H."/>
            <person name="Satoh N."/>
            <person name="Nishiyama T."/>
            <person name="Hasebe M."/>
            <person name="Maruyama T."/>
            <person name="Minagawa J."/>
            <person name="Obokata J."/>
            <person name="Shigenobu S."/>
        </authorList>
    </citation>
    <scope>NUCLEOTIDE SEQUENCE [LARGE SCALE GENOMIC DNA]</scope>
</reference>
<protein>
    <submittedName>
        <fullName evidence="1">Uncharacterized protein</fullName>
    </submittedName>
</protein>
<name>A0AAV4E196_9GAST</name>
<dbReference type="EMBL" id="BLXT01008584">
    <property type="protein sequence ID" value="GFO50185.1"/>
    <property type="molecule type" value="Genomic_DNA"/>
</dbReference>
<accession>A0AAV4E196</accession>
<organism evidence="1 2">
    <name type="scientific">Plakobranchus ocellatus</name>
    <dbReference type="NCBI Taxonomy" id="259542"/>
    <lineage>
        <taxon>Eukaryota</taxon>
        <taxon>Metazoa</taxon>
        <taxon>Spiralia</taxon>
        <taxon>Lophotrochozoa</taxon>
        <taxon>Mollusca</taxon>
        <taxon>Gastropoda</taxon>
        <taxon>Heterobranchia</taxon>
        <taxon>Euthyneura</taxon>
        <taxon>Panpulmonata</taxon>
        <taxon>Sacoglossa</taxon>
        <taxon>Placobranchoidea</taxon>
        <taxon>Plakobranchidae</taxon>
        <taxon>Plakobranchus</taxon>
    </lineage>
</organism>
<gene>
    <name evidence="1" type="ORF">PoB_007669000</name>
</gene>
<comment type="caution">
    <text evidence="1">The sequence shown here is derived from an EMBL/GenBank/DDBJ whole genome shotgun (WGS) entry which is preliminary data.</text>
</comment>
<sequence length="107" mass="12251">MNRNLKSKFGNIHLEIPSQKCSDLGTTLRWSALQGPTLCAISISGTTRIGGGKEEARRSQYHLISDYTFFHYFMFAFLKSDISEPLTYLSLYSKEVTVNLVLYVRMF</sequence>
<dbReference type="AlphaFoldDB" id="A0AAV4E196"/>
<proteinExistence type="predicted"/>